<comment type="caution">
    <text evidence="8">The sequence shown here is derived from an EMBL/GenBank/DDBJ whole genome shotgun (WGS) entry which is preliminary data.</text>
</comment>
<dbReference type="InterPro" id="IPR038969">
    <property type="entry name" value="FEN"/>
</dbReference>
<gene>
    <name evidence="8" type="ORF">DCP95_03185</name>
</gene>
<dbReference type="SUPFAM" id="SSF47807">
    <property type="entry name" value="5' to 3' exonuclease, C-terminal subdomain"/>
    <property type="match status" value="1"/>
</dbReference>
<organism evidence="8 9">
    <name type="scientific">Microbacterium ginsengisoli</name>
    <dbReference type="NCBI Taxonomy" id="400772"/>
    <lineage>
        <taxon>Bacteria</taxon>
        <taxon>Bacillati</taxon>
        <taxon>Actinomycetota</taxon>
        <taxon>Actinomycetes</taxon>
        <taxon>Micrococcales</taxon>
        <taxon>Microbacteriaceae</taxon>
        <taxon>Microbacterium</taxon>
    </lineage>
</organism>
<name>A0A3C1KA61_9MICO</name>
<keyword evidence="4" id="KW-0238">DNA-binding</keyword>
<dbReference type="GO" id="GO:0008409">
    <property type="term" value="F:5'-3' exonuclease activity"/>
    <property type="evidence" value="ECO:0007669"/>
    <property type="project" value="InterPro"/>
</dbReference>
<dbReference type="FunFam" id="1.10.150.20:FF:000003">
    <property type="entry name" value="DNA polymerase I"/>
    <property type="match status" value="1"/>
</dbReference>
<keyword evidence="1" id="KW-0540">Nuclease</keyword>
<evidence type="ECO:0000256" key="2">
    <source>
        <dbReference type="ARBA" id="ARBA00022801"/>
    </source>
</evidence>
<dbReference type="InterPro" id="IPR002421">
    <property type="entry name" value="5-3_exonuclease"/>
</dbReference>
<evidence type="ECO:0000256" key="4">
    <source>
        <dbReference type="ARBA" id="ARBA00023125"/>
    </source>
</evidence>
<proteinExistence type="predicted"/>
<dbReference type="InterPro" id="IPR036279">
    <property type="entry name" value="5-3_exonuclease_C_sf"/>
</dbReference>
<feature type="non-terminal residue" evidence="8">
    <location>
        <position position="371"/>
    </location>
</feature>
<dbReference type="EMBL" id="DMNG01000050">
    <property type="protein sequence ID" value="HAN23559.1"/>
    <property type="molecule type" value="Genomic_DNA"/>
</dbReference>
<keyword evidence="3" id="KW-0269">Exonuclease</keyword>
<evidence type="ECO:0000313" key="9">
    <source>
        <dbReference type="Proteomes" id="UP000257479"/>
    </source>
</evidence>
<dbReference type="SUPFAM" id="SSF88723">
    <property type="entry name" value="PIN domain-like"/>
    <property type="match status" value="1"/>
</dbReference>
<dbReference type="SMART" id="SM00475">
    <property type="entry name" value="53EXOc"/>
    <property type="match status" value="1"/>
</dbReference>
<dbReference type="InterPro" id="IPR020046">
    <property type="entry name" value="5-3_exonucl_a-hlix_arch_N"/>
</dbReference>
<reference evidence="8 9" key="1">
    <citation type="journal article" date="2018" name="Nat. Biotechnol.">
        <title>A standardized bacterial taxonomy based on genome phylogeny substantially revises the tree of life.</title>
        <authorList>
            <person name="Parks D.H."/>
            <person name="Chuvochina M."/>
            <person name="Waite D.W."/>
            <person name="Rinke C."/>
            <person name="Skarshewski A."/>
            <person name="Chaumeil P.A."/>
            <person name="Hugenholtz P."/>
        </authorList>
    </citation>
    <scope>NUCLEOTIDE SEQUENCE [LARGE SCALE GENOMIC DNA]</scope>
    <source>
        <strain evidence="8">UBA9152</strain>
    </source>
</reference>
<dbReference type="GO" id="GO:0003677">
    <property type="term" value="F:DNA binding"/>
    <property type="evidence" value="ECO:0007669"/>
    <property type="project" value="UniProtKB-KW"/>
</dbReference>
<dbReference type="Gene3D" id="1.10.150.20">
    <property type="entry name" value="5' to 3' exonuclease, C-terminal subdomain"/>
    <property type="match status" value="1"/>
</dbReference>
<dbReference type="PANTHER" id="PTHR42646">
    <property type="entry name" value="FLAP ENDONUCLEASE XNI"/>
    <property type="match status" value="1"/>
</dbReference>
<evidence type="ECO:0000256" key="1">
    <source>
        <dbReference type="ARBA" id="ARBA00022722"/>
    </source>
</evidence>
<dbReference type="Gene3D" id="3.40.50.1010">
    <property type="entry name" value="5'-nuclease"/>
    <property type="match status" value="1"/>
</dbReference>
<comment type="function">
    <text evidence="5">5'-3' exonuclease acting preferentially on double-stranded DNA.</text>
</comment>
<dbReference type="InterPro" id="IPR020045">
    <property type="entry name" value="DNA_polI_H3TH"/>
</dbReference>
<dbReference type="PANTHER" id="PTHR42646:SF2">
    <property type="entry name" value="5'-3' EXONUCLEASE FAMILY PROTEIN"/>
    <property type="match status" value="1"/>
</dbReference>
<dbReference type="Pfam" id="PF02739">
    <property type="entry name" value="5_3_exonuc_N"/>
    <property type="match status" value="1"/>
</dbReference>
<dbReference type="InterPro" id="IPR008918">
    <property type="entry name" value="HhH2"/>
</dbReference>
<protein>
    <recommendedName>
        <fullName evidence="6">5'-3' exonuclease</fullName>
    </recommendedName>
</protein>
<dbReference type="FunFam" id="3.40.50.1010:FF:000001">
    <property type="entry name" value="DNA polymerase I"/>
    <property type="match status" value="1"/>
</dbReference>
<dbReference type="Pfam" id="PF01367">
    <property type="entry name" value="5_3_exonuc"/>
    <property type="match status" value="1"/>
</dbReference>
<dbReference type="SMART" id="SM00279">
    <property type="entry name" value="HhH2"/>
    <property type="match status" value="1"/>
</dbReference>
<dbReference type="CDD" id="cd09898">
    <property type="entry name" value="H3TH_53EXO"/>
    <property type="match status" value="1"/>
</dbReference>
<sequence>MTDSAQPTLLVVDGHSLAFRAFYALPVDNFTTKDGQHTNGIYGFLSMFINLLKSEKPTHLAVAFDTSRVSFRTREYAEYKANRSETPPEFAGQIPLLQDCLRAIGVTVLTKEDIEADDILATLATRGAEAGYKVLVCSGDRDTIQLVTDDVTLLYPSVQGVSQLKRYDPAAVEERYGVRPEQYPDIAALVGETSDNLPGVPKVGEKTAVKWLTQWGTLEALLENADKIGGVVGGNLREHLDDVKRNRALNRLLRDVELPVSPADLEIGATDLQEVRDIFARLEFRTLMPRLLEVIDAGDDQGESAPVTVAPVAVESTPADAATWLTGRTGDVGVVVTVEQGTPARLGFADATAAIELSWSDAAATAIGPWL</sequence>
<dbReference type="CDD" id="cd09859">
    <property type="entry name" value="PIN_53EXO"/>
    <property type="match status" value="1"/>
</dbReference>
<dbReference type="GO" id="GO:0017108">
    <property type="term" value="F:5'-flap endonuclease activity"/>
    <property type="evidence" value="ECO:0007669"/>
    <property type="project" value="InterPro"/>
</dbReference>
<evidence type="ECO:0000259" key="7">
    <source>
        <dbReference type="SMART" id="SM00475"/>
    </source>
</evidence>
<feature type="domain" description="5'-3' exonuclease" evidence="7">
    <location>
        <begin position="5"/>
        <end position="268"/>
    </location>
</feature>
<dbReference type="Proteomes" id="UP000257479">
    <property type="component" value="Unassembled WGS sequence"/>
</dbReference>
<evidence type="ECO:0000256" key="6">
    <source>
        <dbReference type="ARBA" id="ARBA00050026"/>
    </source>
</evidence>
<accession>A0A3C1KA61</accession>
<evidence type="ECO:0000256" key="5">
    <source>
        <dbReference type="ARBA" id="ARBA00049957"/>
    </source>
</evidence>
<dbReference type="InterPro" id="IPR029060">
    <property type="entry name" value="PIN-like_dom_sf"/>
</dbReference>
<dbReference type="GO" id="GO:0033567">
    <property type="term" value="P:DNA replication, Okazaki fragment processing"/>
    <property type="evidence" value="ECO:0007669"/>
    <property type="project" value="InterPro"/>
</dbReference>
<evidence type="ECO:0000313" key="8">
    <source>
        <dbReference type="EMBL" id="HAN23559.1"/>
    </source>
</evidence>
<evidence type="ECO:0000256" key="3">
    <source>
        <dbReference type="ARBA" id="ARBA00022839"/>
    </source>
</evidence>
<keyword evidence="2" id="KW-0378">Hydrolase</keyword>
<dbReference type="AlphaFoldDB" id="A0A3C1KA61"/>